<dbReference type="SUPFAM" id="SSF88723">
    <property type="entry name" value="PIN domain-like"/>
    <property type="match status" value="1"/>
</dbReference>
<dbReference type="AlphaFoldDB" id="F4QIY2"/>
<dbReference type="CDD" id="cd18682">
    <property type="entry name" value="PIN_VapC-like"/>
    <property type="match status" value="1"/>
</dbReference>
<dbReference type="InterPro" id="IPR029060">
    <property type="entry name" value="PIN-like_dom_sf"/>
</dbReference>
<dbReference type="Gene3D" id="3.40.50.1010">
    <property type="entry name" value="5'-nuclease"/>
    <property type="match status" value="1"/>
</dbReference>
<accession>F4QIY2</accession>
<evidence type="ECO:0000313" key="2">
    <source>
        <dbReference type="EMBL" id="EGF93045.1"/>
    </source>
</evidence>
<protein>
    <submittedName>
        <fullName evidence="2">PilT-like protein</fullName>
    </submittedName>
</protein>
<proteinExistence type="predicted"/>
<gene>
    <name evidence="2" type="ORF">ABI_14840</name>
</gene>
<dbReference type="Proteomes" id="UP000006512">
    <property type="component" value="Unassembled WGS sequence"/>
</dbReference>
<organism evidence="2 3">
    <name type="scientific">Asticcacaulis biprosthecium C19</name>
    <dbReference type="NCBI Taxonomy" id="715226"/>
    <lineage>
        <taxon>Bacteria</taxon>
        <taxon>Pseudomonadati</taxon>
        <taxon>Pseudomonadota</taxon>
        <taxon>Alphaproteobacteria</taxon>
        <taxon>Caulobacterales</taxon>
        <taxon>Caulobacteraceae</taxon>
        <taxon>Asticcacaulis</taxon>
    </lineage>
</organism>
<dbReference type="Pfam" id="PF01850">
    <property type="entry name" value="PIN"/>
    <property type="match status" value="1"/>
</dbReference>
<feature type="domain" description="PIN" evidence="1">
    <location>
        <begin position="14"/>
        <end position="104"/>
    </location>
</feature>
<dbReference type="STRING" id="715226.ABI_14840"/>
<dbReference type="HOGENOM" id="CLU_135601_0_0_5"/>
<evidence type="ECO:0000259" key="1">
    <source>
        <dbReference type="Pfam" id="PF01850"/>
    </source>
</evidence>
<dbReference type="InterPro" id="IPR002716">
    <property type="entry name" value="PIN_dom"/>
</dbReference>
<keyword evidence="3" id="KW-1185">Reference proteome</keyword>
<dbReference type="EMBL" id="GL883077">
    <property type="protein sequence ID" value="EGF93045.1"/>
    <property type="molecule type" value="Genomic_DNA"/>
</dbReference>
<dbReference type="eggNOG" id="COG4374">
    <property type="taxonomic scope" value="Bacteria"/>
</dbReference>
<evidence type="ECO:0000313" key="3">
    <source>
        <dbReference type="Proteomes" id="UP000006512"/>
    </source>
</evidence>
<reference evidence="3" key="1">
    <citation type="submission" date="2011-03" db="EMBL/GenBank/DDBJ databases">
        <title>Draft genome sequence of Brevundimonas diminuta.</title>
        <authorList>
            <person name="Brown P.J.B."/>
            <person name="Buechlein A."/>
            <person name="Hemmerich C."/>
            <person name="Brun Y.V."/>
        </authorList>
    </citation>
    <scope>NUCLEOTIDE SEQUENCE [LARGE SCALE GENOMIC DNA]</scope>
    <source>
        <strain evidence="3">C19</strain>
    </source>
</reference>
<name>F4QIY2_9CAUL</name>
<sequence>MLWREKGCDIVETYLPEALISSINLAEVYTKCTERGIDPDAVAAVVAKLPVTVVDFSAPQALLAGKLRPQTKALGLSLGDRACLAVAMMERATVVTADKPWANVGLNLKIVVIR</sequence>